<gene>
    <name evidence="1" type="ORF">KY084_07110</name>
</gene>
<evidence type="ECO:0008006" key="3">
    <source>
        <dbReference type="Google" id="ProtNLM"/>
    </source>
</evidence>
<protein>
    <recommendedName>
        <fullName evidence="3">Autotransporter outer membrane beta-barrel domain-containing protein</fullName>
    </recommendedName>
</protein>
<accession>A0ABS6XMH2</accession>
<evidence type="ECO:0000313" key="1">
    <source>
        <dbReference type="EMBL" id="MBW4330645.1"/>
    </source>
</evidence>
<reference evidence="1 2" key="1">
    <citation type="submission" date="2021-07" db="EMBL/GenBank/DDBJ databases">
        <title>Stakelama flava sp. nov., a novel endophytic bacterium isolated from branch of Kandelia candel.</title>
        <authorList>
            <person name="Tuo L."/>
        </authorList>
    </citation>
    <scope>NUCLEOTIDE SEQUENCE [LARGE SCALE GENOMIC DNA]</scope>
    <source>
        <strain evidence="1 2">CBK3Z-3</strain>
    </source>
</reference>
<dbReference type="RefSeq" id="WP_219237764.1">
    <property type="nucleotide sequence ID" value="NZ_JAHWZX010000005.1"/>
</dbReference>
<sequence length="348" mass="36240">MTSGTGKGRPLRFAGSIIAGWTMVRVGFLWFSTGSLTQALDQAVPLAHLPRMQTAGDSPGPITAHAAIGGVRSAVAPPAAEWPREKPSSNPRTAIVDQRISARRERLALAGLVTFGEARARCDAPSPRLNALAPLRPASKRWQASGWIFYRPGGGDAFAANLPSLGGSQAGFRAAYTLDTEHRLSASLRVAAPLAMDGAELMAGIAWQPFDAPVTVLAEERFGLDHQGSAPSLTLVGGQGPEPVAPGVDMESYGEIGAIARDRIDYFAGASLRLSHKIARVAGQSIRIGTGAWGGIQRGAKRLDIGPSLSSDVALAGGNARLSIEWRQRVAGNAAPGSGLALTLGTDF</sequence>
<organism evidence="1 2">
    <name type="scientific">Stakelama flava</name>
    <dbReference type="NCBI Taxonomy" id="2860338"/>
    <lineage>
        <taxon>Bacteria</taxon>
        <taxon>Pseudomonadati</taxon>
        <taxon>Pseudomonadota</taxon>
        <taxon>Alphaproteobacteria</taxon>
        <taxon>Sphingomonadales</taxon>
        <taxon>Sphingomonadaceae</taxon>
        <taxon>Stakelama</taxon>
    </lineage>
</organism>
<proteinExistence type="predicted"/>
<dbReference type="EMBL" id="JAHWZX010000005">
    <property type="protein sequence ID" value="MBW4330645.1"/>
    <property type="molecule type" value="Genomic_DNA"/>
</dbReference>
<dbReference type="Proteomes" id="UP001197214">
    <property type="component" value="Unassembled WGS sequence"/>
</dbReference>
<name>A0ABS6XMH2_9SPHN</name>
<evidence type="ECO:0000313" key="2">
    <source>
        <dbReference type="Proteomes" id="UP001197214"/>
    </source>
</evidence>
<comment type="caution">
    <text evidence="1">The sequence shown here is derived from an EMBL/GenBank/DDBJ whole genome shotgun (WGS) entry which is preliminary data.</text>
</comment>
<keyword evidence="2" id="KW-1185">Reference proteome</keyword>